<dbReference type="InterPro" id="IPR036890">
    <property type="entry name" value="HATPase_C_sf"/>
</dbReference>
<dbReference type="PANTHER" id="PTHR34220">
    <property type="entry name" value="SENSOR HISTIDINE KINASE YPDA"/>
    <property type="match status" value="1"/>
</dbReference>
<dbReference type="Gene3D" id="3.30.450.20">
    <property type="entry name" value="PAS domain"/>
    <property type="match status" value="1"/>
</dbReference>
<dbReference type="GO" id="GO:0000155">
    <property type="term" value="F:phosphorelay sensor kinase activity"/>
    <property type="evidence" value="ECO:0007669"/>
    <property type="project" value="InterPro"/>
</dbReference>
<keyword evidence="3" id="KW-0808">Transferase</keyword>
<dbReference type="SUPFAM" id="SSF55874">
    <property type="entry name" value="ATPase domain of HSP90 chaperone/DNA topoisomerase II/histidine kinase"/>
    <property type="match status" value="1"/>
</dbReference>
<evidence type="ECO:0000313" key="4">
    <source>
        <dbReference type="Proteomes" id="UP000095492"/>
    </source>
</evidence>
<keyword evidence="3" id="KW-0418">Kinase</keyword>
<feature type="domain" description="Signal transduction histidine kinase internal region" evidence="2">
    <location>
        <begin position="456"/>
        <end position="534"/>
    </location>
</feature>
<accession>A0A173UUX0</accession>
<sequence>MKKKSLNIHKRDNQSFRHRLLLSIFRIAAPVTAIVCTVSIVMLTLNYRQTVINSQAAATEKVRSDIAHIVDNTQILSQDMIFNSEIQQILASSTAGEQFPQNTDVAYHINGFIANRDYINCVILTGNNQTLYSTEKAFTNISDYDTIFHSTWLAQLQNSHKPYLWYVDPDYTPLSAYTSSSDSADLAVSESASSHTTPGSQQHIMMARPVYSMSDYTTLLGYLMLYLDDTFLQDLMGEFDFGHTTNIWLVNKNGTAILQNNSSADYSYLLEDFSPQEKGSILSSHGKRFVLNIRPVTENGWYLYTATPFREVSEPLTIFVLQAILLGAAMVAILFFLSRRTASSLSDPIIHLAHTMDHYRSDMKPMVFPGRTPVLDKDADDDTGLTSDTTNTVAVNAPDRSSVSFSNIQPADPEDFSFEGQPDEIIQIYRSYQQMVNRMDTLIRENFVKNLEKKDAELALLQSQINPHFLYNTLDSINWLAIANDEDEISEMVTALSDMFRLSLTKSHSSYIRVAQEMEYVRSYLVLQQFRYEDCLSVSITIPDTVAELYIPRFTLQPLVENAIKHGMISPDDPFAIDLEIFIREHTLHIRIGNDGTRISLEQMKKLLDFDASRQELLDFDQKSYGVQNIQRRIQILCGISYGLSYEIRNNRTWCDLTLPVLEHDPSEKTEDLQ</sequence>
<dbReference type="InterPro" id="IPR010559">
    <property type="entry name" value="Sig_transdc_His_kin_internal"/>
</dbReference>
<dbReference type="PANTHER" id="PTHR34220:SF7">
    <property type="entry name" value="SENSOR HISTIDINE KINASE YPDA"/>
    <property type="match status" value="1"/>
</dbReference>
<evidence type="ECO:0000313" key="3">
    <source>
        <dbReference type="EMBL" id="CUN18862.1"/>
    </source>
</evidence>
<evidence type="ECO:0000256" key="1">
    <source>
        <dbReference type="SAM" id="Phobius"/>
    </source>
</evidence>
<keyword evidence="1" id="KW-0472">Membrane</keyword>
<keyword evidence="1" id="KW-1133">Transmembrane helix</keyword>
<dbReference type="GeneID" id="97390126"/>
<proteinExistence type="predicted"/>
<evidence type="ECO:0000259" key="2">
    <source>
        <dbReference type="Pfam" id="PF06580"/>
    </source>
</evidence>
<dbReference type="EC" id="2.7.13.3" evidence="3"/>
<dbReference type="STRING" id="39490.ERS852448_02286"/>
<dbReference type="AlphaFoldDB" id="A0A173UUX0"/>
<dbReference type="Proteomes" id="UP000095492">
    <property type="component" value="Unassembled WGS sequence"/>
</dbReference>
<dbReference type="Pfam" id="PF06580">
    <property type="entry name" value="His_kinase"/>
    <property type="match status" value="1"/>
</dbReference>
<reference evidence="3 4" key="1">
    <citation type="submission" date="2015-09" db="EMBL/GenBank/DDBJ databases">
        <authorList>
            <consortium name="Pathogen Informatics"/>
        </authorList>
    </citation>
    <scope>NUCLEOTIDE SEQUENCE [LARGE SCALE GENOMIC DNA]</scope>
    <source>
        <strain evidence="3 4">2789STDY5608891</strain>
    </source>
</reference>
<keyword evidence="1" id="KW-0812">Transmembrane</keyword>
<organism evidence="3 4">
    <name type="scientific">Eubacterium ramulus</name>
    <dbReference type="NCBI Taxonomy" id="39490"/>
    <lineage>
        <taxon>Bacteria</taxon>
        <taxon>Bacillati</taxon>
        <taxon>Bacillota</taxon>
        <taxon>Clostridia</taxon>
        <taxon>Eubacteriales</taxon>
        <taxon>Eubacteriaceae</taxon>
        <taxon>Eubacterium</taxon>
    </lineage>
</organism>
<dbReference type="CDD" id="cd18774">
    <property type="entry name" value="PDC2_HK_sensor"/>
    <property type="match status" value="1"/>
</dbReference>
<dbReference type="InterPro" id="IPR050640">
    <property type="entry name" value="Bact_2-comp_sensor_kinase"/>
</dbReference>
<gene>
    <name evidence="3" type="primary">yehU_5</name>
    <name evidence="3" type="ORF">ERS852448_02286</name>
</gene>
<dbReference type="GO" id="GO:0016020">
    <property type="term" value="C:membrane"/>
    <property type="evidence" value="ECO:0007669"/>
    <property type="project" value="InterPro"/>
</dbReference>
<dbReference type="OrthoDB" id="9809348at2"/>
<feature type="transmembrane region" description="Helical" evidence="1">
    <location>
        <begin position="20"/>
        <end position="45"/>
    </location>
</feature>
<dbReference type="EMBL" id="CYYA01000017">
    <property type="protein sequence ID" value="CUN18862.1"/>
    <property type="molecule type" value="Genomic_DNA"/>
</dbReference>
<feature type="transmembrane region" description="Helical" evidence="1">
    <location>
        <begin position="316"/>
        <end position="337"/>
    </location>
</feature>
<dbReference type="RefSeq" id="WP_055290597.1">
    <property type="nucleotide sequence ID" value="NZ_CP173382.1"/>
</dbReference>
<name>A0A173UUX0_EUBRA</name>
<dbReference type="Gene3D" id="3.30.565.10">
    <property type="entry name" value="Histidine kinase-like ATPase, C-terminal domain"/>
    <property type="match status" value="1"/>
</dbReference>
<protein>
    <submittedName>
        <fullName evidence="3">Probable sensor-like histidine kinase YehU</fullName>
        <ecNumber evidence="3">2.7.13.3</ecNumber>
    </submittedName>
</protein>